<dbReference type="PANTHER" id="PTHR23416:SF78">
    <property type="entry name" value="LIPOPOLYSACCHARIDE BIOSYNTHESIS O-ACETYL TRANSFERASE WBBJ-RELATED"/>
    <property type="match status" value="1"/>
</dbReference>
<dbReference type="GO" id="GO:0016740">
    <property type="term" value="F:transferase activity"/>
    <property type="evidence" value="ECO:0007669"/>
    <property type="project" value="UniProtKB-KW"/>
</dbReference>
<proteinExistence type="predicted"/>
<reference evidence="2 3" key="1">
    <citation type="submission" date="2015-08" db="EMBL/GenBank/DDBJ databases">
        <authorList>
            <person name="Babu N.S."/>
            <person name="Beckwith C.J."/>
            <person name="Beseler K.G."/>
            <person name="Brison A."/>
            <person name="Carone J.V."/>
            <person name="Caskin T.P."/>
            <person name="Diamond M."/>
            <person name="Durham M.E."/>
            <person name="Foxe J.M."/>
            <person name="Go M."/>
            <person name="Henderson B.A."/>
            <person name="Jones I.B."/>
            <person name="McGettigan J.A."/>
            <person name="Micheletti S.J."/>
            <person name="Nasrallah M.E."/>
            <person name="Ortiz D."/>
            <person name="Piller C.R."/>
            <person name="Privatt S.R."/>
            <person name="Schneider S.L."/>
            <person name="Sharp S."/>
            <person name="Smith T.C."/>
            <person name="Stanton J.D."/>
            <person name="Ullery H.E."/>
            <person name="Wilson R.J."/>
            <person name="Serrano M.G."/>
            <person name="Buck G."/>
            <person name="Lee V."/>
            <person name="Wang Y."/>
            <person name="Carvalho R."/>
            <person name="Voegtly L."/>
            <person name="Shi R."/>
            <person name="Duckworth R."/>
            <person name="Johnson A."/>
            <person name="Loviza R."/>
            <person name="Walstead R."/>
            <person name="Shah Z."/>
            <person name="Kiflezghi M."/>
            <person name="Wade K."/>
            <person name="Ball S.L."/>
            <person name="Bradley K.W."/>
            <person name="Asai D.J."/>
            <person name="Bowman C.A."/>
            <person name="Russell D.A."/>
            <person name="Pope W.H."/>
            <person name="Jacobs-Sera D."/>
            <person name="Hendrix R.W."/>
            <person name="Hatfull G.F."/>
        </authorList>
    </citation>
    <scope>NUCLEOTIDE SEQUENCE [LARGE SCALE GENOMIC DNA]</scope>
    <source>
        <strain evidence="2 3">DSM 27648</strain>
    </source>
</reference>
<gene>
    <name evidence="2" type="ORF">AKJ09_04774</name>
</gene>
<evidence type="ECO:0000313" key="3">
    <source>
        <dbReference type="Proteomes" id="UP000064967"/>
    </source>
</evidence>
<dbReference type="AlphaFoldDB" id="A0A0K1PX49"/>
<accession>A0A0K1PX49</accession>
<dbReference type="SUPFAM" id="SSF51161">
    <property type="entry name" value="Trimeric LpxA-like enzymes"/>
    <property type="match status" value="1"/>
</dbReference>
<dbReference type="RefSeq" id="WP_146649137.1">
    <property type="nucleotide sequence ID" value="NZ_CP012333.1"/>
</dbReference>
<dbReference type="Proteomes" id="UP000064967">
    <property type="component" value="Chromosome"/>
</dbReference>
<organism evidence="2 3">
    <name type="scientific">Labilithrix luteola</name>
    <dbReference type="NCBI Taxonomy" id="1391654"/>
    <lineage>
        <taxon>Bacteria</taxon>
        <taxon>Pseudomonadati</taxon>
        <taxon>Myxococcota</taxon>
        <taxon>Polyangia</taxon>
        <taxon>Polyangiales</taxon>
        <taxon>Labilitrichaceae</taxon>
        <taxon>Labilithrix</taxon>
    </lineage>
</organism>
<dbReference type="InterPro" id="IPR001451">
    <property type="entry name" value="Hexapep"/>
</dbReference>
<dbReference type="EMBL" id="CP012333">
    <property type="protein sequence ID" value="AKU98110.1"/>
    <property type="molecule type" value="Genomic_DNA"/>
</dbReference>
<dbReference type="PANTHER" id="PTHR23416">
    <property type="entry name" value="SIALIC ACID SYNTHASE-RELATED"/>
    <property type="match status" value="1"/>
</dbReference>
<keyword evidence="3" id="KW-1185">Reference proteome</keyword>
<dbReference type="InterPro" id="IPR051159">
    <property type="entry name" value="Hexapeptide_acetyltransf"/>
</dbReference>
<dbReference type="KEGG" id="llu:AKJ09_04774"/>
<name>A0A0K1PX49_9BACT</name>
<keyword evidence="2" id="KW-0808">Transferase</keyword>
<dbReference type="Gene3D" id="2.160.10.10">
    <property type="entry name" value="Hexapeptide repeat proteins"/>
    <property type="match status" value="1"/>
</dbReference>
<dbReference type="CDD" id="cd04647">
    <property type="entry name" value="LbH_MAT_like"/>
    <property type="match status" value="1"/>
</dbReference>
<evidence type="ECO:0000256" key="1">
    <source>
        <dbReference type="SAM" id="MobiDB-lite"/>
    </source>
</evidence>
<dbReference type="STRING" id="1391654.AKJ09_04774"/>
<sequence length="260" mass="26948">MVSTVGKLVSAVRKHRALSPTALARKLRDNALALVRARIRLHTCTSLGRHARTFGNAPDVRNRGEIRIGNDFSLSCTFGTVQLATSESGRIEIGSGVSINYGTAISARESVRIGDRTKIGPYCVIADTELPLPLPLTEPSAGGYEDKASAIEIGHDVWLGGRVTLLPGARIGDGAVISAGSVVSGHIPANAVASGIPARVLRITAPIHASNAPVSGSRPRVGNTALRGTESETGGEPRATSATNASDEEPVHEPTTASAE</sequence>
<feature type="region of interest" description="Disordered" evidence="1">
    <location>
        <begin position="211"/>
        <end position="260"/>
    </location>
</feature>
<dbReference type="OrthoDB" id="9815592at2"/>
<protein>
    <submittedName>
        <fullName evidence="2">Chloramphenicol acetyltransferase</fullName>
    </submittedName>
</protein>
<dbReference type="InterPro" id="IPR011004">
    <property type="entry name" value="Trimer_LpxA-like_sf"/>
</dbReference>
<evidence type="ECO:0000313" key="2">
    <source>
        <dbReference type="EMBL" id="AKU98110.1"/>
    </source>
</evidence>
<dbReference type="Pfam" id="PF00132">
    <property type="entry name" value="Hexapep"/>
    <property type="match status" value="1"/>
</dbReference>